<evidence type="ECO:0000256" key="3">
    <source>
        <dbReference type="SAM" id="MobiDB-lite"/>
    </source>
</evidence>
<dbReference type="OrthoDB" id="9442170at2759"/>
<dbReference type="InterPro" id="IPR020984">
    <property type="entry name" value="Speedy"/>
</dbReference>
<evidence type="ECO:0000313" key="4">
    <source>
        <dbReference type="Proteomes" id="UP000186698"/>
    </source>
</evidence>
<reference evidence="5" key="1">
    <citation type="submission" date="2025-08" db="UniProtKB">
        <authorList>
            <consortium name="RefSeq"/>
        </authorList>
    </citation>
    <scope>IDENTIFICATION</scope>
    <source>
        <strain evidence="5">J_2021</strain>
        <tissue evidence="5">Erythrocytes</tissue>
    </source>
</reference>
<sequence>MARIQQWITLSSQPARTGKRKHNEEDDERPSVSVKRPARASTSNEKFYQLLEDNWIRRALEMDSCFKLSDKYLLAMVRIYFQRAGLQEQDYTTINFFAALLLANEMEDETDFWRLIYTWALGKTWREQSAMFRSLRNELWSRMNFQAWVSRESCEEAMTDNPTHWAWRRERQPHHGLAWKWHREPPDYFYFKVPDSPSVCSLCQQRAAVSQEAEQPKMPLKIRMKKAWKKE</sequence>
<feature type="region of interest" description="Disordered" evidence="3">
    <location>
        <begin position="11"/>
        <end position="40"/>
    </location>
</feature>
<evidence type="ECO:0000313" key="5">
    <source>
        <dbReference type="RefSeq" id="XP_041419037.1"/>
    </source>
</evidence>
<evidence type="ECO:0000256" key="1">
    <source>
        <dbReference type="ARBA" id="ARBA00010932"/>
    </source>
</evidence>
<dbReference type="GO" id="GO:0019901">
    <property type="term" value="F:protein kinase binding"/>
    <property type="evidence" value="ECO:0000318"/>
    <property type="project" value="GO_Central"/>
</dbReference>
<dbReference type="KEGG" id="xla:108713415"/>
<dbReference type="PANTHER" id="PTHR31545">
    <property type="entry name" value="SEEDY PROTEIN A/C FAMILY MEMBER"/>
    <property type="match status" value="1"/>
</dbReference>
<protein>
    <submittedName>
        <fullName evidence="5">Speedy protein 1-B-like</fullName>
    </submittedName>
</protein>
<dbReference type="InterPro" id="IPR052316">
    <property type="entry name" value="Speedy-Ringo_regulator"/>
</dbReference>
<evidence type="ECO:0000256" key="2">
    <source>
        <dbReference type="ARBA" id="ARBA00023306"/>
    </source>
</evidence>
<dbReference type="Pfam" id="PF11357">
    <property type="entry name" value="Spy1"/>
    <property type="match status" value="1"/>
</dbReference>
<dbReference type="PANTHER" id="PTHR31545:SF2">
    <property type="entry name" value="SPEEDY PROTEIN C"/>
    <property type="match status" value="1"/>
</dbReference>
<organism evidence="4 5">
    <name type="scientific">Xenopus laevis</name>
    <name type="common">African clawed frog</name>
    <dbReference type="NCBI Taxonomy" id="8355"/>
    <lineage>
        <taxon>Eukaryota</taxon>
        <taxon>Metazoa</taxon>
        <taxon>Chordata</taxon>
        <taxon>Craniata</taxon>
        <taxon>Vertebrata</taxon>
        <taxon>Euteleostomi</taxon>
        <taxon>Amphibia</taxon>
        <taxon>Batrachia</taxon>
        <taxon>Anura</taxon>
        <taxon>Pipoidea</taxon>
        <taxon>Pipidae</taxon>
        <taxon>Xenopodinae</taxon>
        <taxon>Xenopus</taxon>
        <taxon>Xenopus</taxon>
    </lineage>
</organism>
<comment type="similarity">
    <text evidence="1">Belongs to the Speedy/Ringo family.</text>
</comment>
<keyword evidence="2" id="KW-0131">Cell cycle</keyword>
<accession>A0A8J1KNY4</accession>
<gene>
    <name evidence="5" type="primary">LOC108713415</name>
</gene>
<name>A0A8J1KNY4_XENLA</name>
<dbReference type="RefSeq" id="XP_041419037.1">
    <property type="nucleotide sequence ID" value="XM_041563103.1"/>
</dbReference>
<keyword evidence="4" id="KW-1185">Reference proteome</keyword>
<proteinExistence type="inferred from homology"/>
<dbReference type="Proteomes" id="UP000186698">
    <property type="component" value="Chromosome 1L"/>
</dbReference>
<dbReference type="AlphaFoldDB" id="A0A8J1KNY4"/>
<dbReference type="GeneID" id="108713415"/>